<sequence length="197" mass="21427">MRQLILPLMLAGILAATPAVADWSLDPARSHLAFVTIKAKDKAEVNTFDEIQGTIDDQGRASVTLMLDSVDTLVPIRNERMRQFLFETTDYKEAVLEAKLDPEVVTGMEVGVIERITAEGRLHLHGQTQSMTLTMQAVKLDPGTVMVASLQPLVVDASKFGLSEGVEKLREVAGLDSISEAVPVTFVMTFVSRSAAD</sequence>
<dbReference type="SUPFAM" id="SSF101874">
    <property type="entry name" value="YceI-like"/>
    <property type="match status" value="1"/>
</dbReference>
<evidence type="ECO:0000256" key="1">
    <source>
        <dbReference type="SAM" id="SignalP"/>
    </source>
</evidence>
<dbReference type="PANTHER" id="PTHR34406">
    <property type="entry name" value="PROTEIN YCEI"/>
    <property type="match status" value="1"/>
</dbReference>
<feature type="domain" description="Lipid/polyisoprenoid-binding YceI-like" evidence="2">
    <location>
        <begin position="22"/>
        <end position="191"/>
    </location>
</feature>
<dbReference type="SMART" id="SM00867">
    <property type="entry name" value="YceI"/>
    <property type="match status" value="1"/>
</dbReference>
<feature type="chain" id="PRO_5004934210" description="Lipid/polyisoprenoid-binding YceI-like domain-containing protein" evidence="1">
    <location>
        <begin position="22"/>
        <end position="197"/>
    </location>
</feature>
<dbReference type="Pfam" id="PF04264">
    <property type="entry name" value="YceI"/>
    <property type="match status" value="1"/>
</dbReference>
<dbReference type="PIRSF" id="PIRSF029811">
    <property type="entry name" value="UCP029811"/>
    <property type="match status" value="1"/>
</dbReference>
<name>W9VXY4_9GAMM</name>
<dbReference type="InterPro" id="IPR007372">
    <property type="entry name" value="Lipid/polyisoprenoid-bd_YceI"/>
</dbReference>
<dbReference type="Proteomes" id="UP000019460">
    <property type="component" value="Unassembled WGS sequence"/>
</dbReference>
<keyword evidence="4" id="KW-1185">Reference proteome</keyword>
<evidence type="ECO:0000259" key="2">
    <source>
        <dbReference type="SMART" id="SM00867"/>
    </source>
</evidence>
<dbReference type="STRING" id="1249627.D779_1568"/>
<organism evidence="3 4">
    <name type="scientific">Imhoffiella purpurea</name>
    <dbReference type="NCBI Taxonomy" id="1249627"/>
    <lineage>
        <taxon>Bacteria</taxon>
        <taxon>Pseudomonadati</taxon>
        <taxon>Pseudomonadota</taxon>
        <taxon>Gammaproteobacteria</taxon>
        <taxon>Chromatiales</taxon>
        <taxon>Chromatiaceae</taxon>
        <taxon>Imhoffiella</taxon>
    </lineage>
</organism>
<dbReference type="InterPro" id="IPR036761">
    <property type="entry name" value="TTHA0802/YceI-like_sf"/>
</dbReference>
<keyword evidence="1" id="KW-0732">Signal</keyword>
<dbReference type="RefSeq" id="WP_043753193.1">
    <property type="nucleotide sequence ID" value="NZ_AONC01000028.1"/>
</dbReference>
<proteinExistence type="predicted"/>
<protein>
    <recommendedName>
        <fullName evidence="2">Lipid/polyisoprenoid-binding YceI-like domain-containing protein</fullName>
    </recommendedName>
</protein>
<evidence type="ECO:0000313" key="4">
    <source>
        <dbReference type="Proteomes" id="UP000019460"/>
    </source>
</evidence>
<dbReference type="Gene3D" id="2.40.128.110">
    <property type="entry name" value="Lipid/polyisoprenoid-binding, YceI-like"/>
    <property type="match status" value="1"/>
</dbReference>
<dbReference type="EMBL" id="AONC01000028">
    <property type="protein sequence ID" value="EXJ15270.1"/>
    <property type="molecule type" value="Genomic_DNA"/>
</dbReference>
<feature type="signal peptide" evidence="1">
    <location>
        <begin position="1"/>
        <end position="21"/>
    </location>
</feature>
<dbReference type="OrthoDB" id="9793816at2"/>
<dbReference type="InterPro" id="IPR027016">
    <property type="entry name" value="UCP029811"/>
</dbReference>
<accession>W9VXY4</accession>
<gene>
    <name evidence="3" type="ORF">D779_1568</name>
</gene>
<dbReference type="eggNOG" id="COG2353">
    <property type="taxonomic scope" value="Bacteria"/>
</dbReference>
<reference evidence="3 4" key="1">
    <citation type="submission" date="2012-11" db="EMBL/GenBank/DDBJ databases">
        <title>Genome assembly of Thiorhodococcus sp. AK35.</title>
        <authorList>
            <person name="Nupur N."/>
            <person name="Khatri I."/>
            <person name="Subramanian S."/>
            <person name="Pinnaka A."/>
        </authorList>
    </citation>
    <scope>NUCLEOTIDE SEQUENCE [LARGE SCALE GENOMIC DNA]</scope>
    <source>
        <strain evidence="3 4">AK35</strain>
    </source>
</reference>
<dbReference type="PANTHER" id="PTHR34406:SF1">
    <property type="entry name" value="PROTEIN YCEI"/>
    <property type="match status" value="1"/>
</dbReference>
<evidence type="ECO:0000313" key="3">
    <source>
        <dbReference type="EMBL" id="EXJ15270.1"/>
    </source>
</evidence>
<dbReference type="AlphaFoldDB" id="W9VXY4"/>
<comment type="caution">
    <text evidence="3">The sequence shown here is derived from an EMBL/GenBank/DDBJ whole genome shotgun (WGS) entry which is preliminary data.</text>
</comment>